<dbReference type="GeneID" id="7331410"/>
<dbReference type="HOGENOM" id="CLU_2341628_0_0_5"/>
<protein>
    <submittedName>
        <fullName evidence="2">Uncharacterized protein</fullName>
    </submittedName>
</protein>
<evidence type="ECO:0000256" key="1">
    <source>
        <dbReference type="SAM" id="MobiDB-lite"/>
    </source>
</evidence>
<keyword evidence="3" id="KW-1185">Reference proteome</keyword>
<reference evidence="2 3" key="1">
    <citation type="journal article" date="2010" name="J. Bacteriol.">
        <title>The genetic basis of laboratory adaptation in Caulobacter crescentus.</title>
        <authorList>
            <person name="Marks M.E."/>
            <person name="Castro-Rojas C.M."/>
            <person name="Teiling C."/>
            <person name="Du L."/>
            <person name="Kapatral V."/>
            <person name="Walunas T.L."/>
            <person name="Crosson S."/>
        </authorList>
    </citation>
    <scope>NUCLEOTIDE SEQUENCE [LARGE SCALE GENOMIC DNA]</scope>
    <source>
        <strain evidence="3">NA1000 / CB15N</strain>
    </source>
</reference>
<dbReference type="Proteomes" id="UP000001364">
    <property type="component" value="Chromosome"/>
</dbReference>
<feature type="region of interest" description="Disordered" evidence="1">
    <location>
        <begin position="18"/>
        <end position="97"/>
    </location>
</feature>
<sequence length="97" mass="10340">MPPAYPLAGQHLRGRARWRKGAVWHPSIRHEKHRTTGRARSTRLSAGVPDQWLRALHRSPQPRPSQNNVGGQDCAPAGVGGSPSPVLGTGARGPGMG</sequence>
<dbReference type="KEGG" id="ccs:CCNA_01862"/>
<name>A0A0H3CAH5_CAUVN</name>
<dbReference type="RefSeq" id="YP_002517235.1">
    <property type="nucleotide sequence ID" value="NC_011916.1"/>
</dbReference>
<evidence type="ECO:0000313" key="2">
    <source>
        <dbReference type="EMBL" id="ACL95327.1"/>
    </source>
</evidence>
<feature type="compositionally biased region" description="Basic residues" evidence="1">
    <location>
        <begin position="30"/>
        <end position="41"/>
    </location>
</feature>
<dbReference type="EMBL" id="CP001340">
    <property type="protein sequence ID" value="ACL95327.1"/>
    <property type="molecule type" value="Genomic_DNA"/>
</dbReference>
<gene>
    <name evidence="2" type="ordered locus">CCNA_01862</name>
</gene>
<accession>A0A0H3CAH5</accession>
<dbReference type="AlphaFoldDB" id="A0A0H3CAH5"/>
<proteinExistence type="predicted"/>
<organism evidence="2 3">
    <name type="scientific">Caulobacter vibrioides (strain NA1000 / CB15N)</name>
    <name type="common">Caulobacter crescentus</name>
    <dbReference type="NCBI Taxonomy" id="565050"/>
    <lineage>
        <taxon>Bacteria</taxon>
        <taxon>Pseudomonadati</taxon>
        <taxon>Pseudomonadota</taxon>
        <taxon>Alphaproteobacteria</taxon>
        <taxon>Caulobacterales</taxon>
        <taxon>Caulobacteraceae</taxon>
        <taxon>Caulobacter</taxon>
    </lineage>
</organism>
<evidence type="ECO:0000313" key="3">
    <source>
        <dbReference type="Proteomes" id="UP000001364"/>
    </source>
</evidence>
<dbReference type="RefSeq" id="WP_012640331.1">
    <property type="nucleotide sequence ID" value="NC_011916.1"/>
</dbReference>